<feature type="domain" description="Protein kinase" evidence="9">
    <location>
        <begin position="19"/>
        <end position="298"/>
    </location>
</feature>
<dbReference type="eggNOG" id="COG0515">
    <property type="taxonomic scope" value="Bacteria"/>
</dbReference>
<dbReference type="RefSeq" id="WP_023173160.1">
    <property type="nucleotide sequence ID" value="NC_022600.1"/>
</dbReference>
<evidence type="ECO:0000256" key="2">
    <source>
        <dbReference type="ARBA" id="ARBA00012513"/>
    </source>
</evidence>
<evidence type="ECO:0000256" key="7">
    <source>
        <dbReference type="PROSITE-ProRule" id="PRU10141"/>
    </source>
</evidence>
<evidence type="ECO:0000313" key="10">
    <source>
        <dbReference type="EMBL" id="AGY58036.1"/>
    </source>
</evidence>
<dbReference type="Proteomes" id="UP000017396">
    <property type="component" value="Chromosome"/>
</dbReference>
<dbReference type="PANTHER" id="PTHR43671:SF13">
    <property type="entry name" value="SERINE_THREONINE-PROTEIN KINASE NEK2"/>
    <property type="match status" value="1"/>
</dbReference>
<feature type="region of interest" description="Disordered" evidence="8">
    <location>
        <begin position="604"/>
        <end position="628"/>
    </location>
</feature>
<evidence type="ECO:0000313" key="11">
    <source>
        <dbReference type="Proteomes" id="UP000017396"/>
    </source>
</evidence>
<evidence type="ECO:0000256" key="1">
    <source>
        <dbReference type="ARBA" id="ARBA00010886"/>
    </source>
</evidence>
<reference evidence="10 11" key="1">
    <citation type="journal article" date="2013" name="PLoS ONE">
        <title>Cultivation and Complete Genome Sequencing of Gloeobacter kilaueensis sp. nov., from a Lava Cave in Kilauea Caldera, Hawai'i.</title>
        <authorList>
            <person name="Saw J.H."/>
            <person name="Schatz M."/>
            <person name="Brown M.V."/>
            <person name="Kunkel D.D."/>
            <person name="Foster J.S."/>
            <person name="Shick H."/>
            <person name="Christensen S."/>
            <person name="Hou S."/>
            <person name="Wan X."/>
            <person name="Donachie S.P."/>
        </authorList>
    </citation>
    <scope>NUCLEOTIDE SEQUENCE [LARGE SCALE GENOMIC DNA]</scope>
    <source>
        <strain evidence="11">JS</strain>
    </source>
</reference>
<dbReference type="InterPro" id="IPR008271">
    <property type="entry name" value="Ser/Thr_kinase_AS"/>
</dbReference>
<feature type="region of interest" description="Disordered" evidence="8">
    <location>
        <begin position="518"/>
        <end position="539"/>
    </location>
</feature>
<dbReference type="InterPro" id="IPR000719">
    <property type="entry name" value="Prot_kinase_dom"/>
</dbReference>
<evidence type="ECO:0000256" key="3">
    <source>
        <dbReference type="ARBA" id="ARBA00022679"/>
    </source>
</evidence>
<proteinExistence type="inferred from homology"/>
<dbReference type="PROSITE" id="PS00108">
    <property type="entry name" value="PROTEIN_KINASE_ST"/>
    <property type="match status" value="1"/>
</dbReference>
<organism evidence="10 11">
    <name type="scientific">Gloeobacter kilaueensis (strain ATCC BAA-2537 / CCAP 1431/1 / ULC 316 / JS1)</name>
    <dbReference type="NCBI Taxonomy" id="1183438"/>
    <lineage>
        <taxon>Bacteria</taxon>
        <taxon>Bacillati</taxon>
        <taxon>Cyanobacteriota</taxon>
        <taxon>Cyanophyceae</taxon>
        <taxon>Gloeobacterales</taxon>
        <taxon>Gloeobacteraceae</taxon>
        <taxon>Gloeobacter</taxon>
    </lineage>
</organism>
<sequence>MIDPSCPTDYLLNRVTSRYRLVEKIGSGAMASVYRAVHVEIPDLLVAVKLLSQTCADKEMLRQRFRDEAAICARLGDRSPHIVQIRDFGILEAFNLPYFVMEFLRGRSLEALLRSGESLSLNQVVLIARQLCDGLKVAHDEGIIHRDLKPSNIFLSPDPQFGTRVTILDFGIAKFLSEAAALGANGPITQGYMGTPRYSSPEQLSAIDIDVRSDIYSLGLILYQLLCGAQPYTDTDREQTFAFWCKAHSEQTPRPMAAACPERAIPEQIEQIVLRCLAKRPEERPNLLEVSYHLQQAIRDQRRHEEEQVLEDASQLAKDQRWPAAIAMAQNLPYDSPLYLDAQLAVRGWQLEAEYQRVLDQARELTVRGDIIGLVRAISCVGSIPITAAVFAQAQAESQSWVERVLATAEALAAQRRWNEALQRAELVRSLPGASQRINSLMVQWHLEQQAEEVFDQARRHAADGQWAEALQSAQAIVTGTLAHAQCDRLRPLWERELAAAQQLQTAERLVADARHEAAVEPEVTPAPAAGEQSNPAPSVPAMAGASIRLGALLVPAGMAVLLFSATALLVRTAANDAPAVSSRAAAPRPVRLIAAQPAAPVGEPLKASAPLRPRQVPPPAAFSRPPQAHQIALAVRPQKQLPAISERPAKPDGPGPVPQIQAAPPVVESQPPTMSAAQPATSPVLSETAQPQSESPPLAPRPHIEARSLETAEAPLPTSESVEPLRRPEATPIVGVSCRPRWQQNKNLRPLPNCPE</sequence>
<feature type="compositionally biased region" description="Low complexity" evidence="8">
    <location>
        <begin position="521"/>
        <end position="530"/>
    </location>
</feature>
<dbReference type="OrthoDB" id="9788659at2"/>
<dbReference type="PROSITE" id="PS00107">
    <property type="entry name" value="PROTEIN_KINASE_ATP"/>
    <property type="match status" value="1"/>
</dbReference>
<comment type="similarity">
    <text evidence="1">Belongs to the protein kinase superfamily. NEK Ser/Thr protein kinase family. NIMA subfamily.</text>
</comment>
<dbReference type="EMBL" id="CP003587">
    <property type="protein sequence ID" value="AGY58036.1"/>
    <property type="molecule type" value="Genomic_DNA"/>
</dbReference>
<evidence type="ECO:0000256" key="5">
    <source>
        <dbReference type="ARBA" id="ARBA00022777"/>
    </source>
</evidence>
<dbReference type="EC" id="2.7.11.1" evidence="2"/>
<dbReference type="InterPro" id="IPR050660">
    <property type="entry name" value="NEK_Ser/Thr_kinase"/>
</dbReference>
<dbReference type="CDD" id="cd14014">
    <property type="entry name" value="STKc_PknB_like"/>
    <property type="match status" value="1"/>
</dbReference>
<protein>
    <recommendedName>
        <fullName evidence="2">non-specific serine/threonine protein kinase</fullName>
        <ecNumber evidence="2">2.7.11.1</ecNumber>
    </recommendedName>
</protein>
<feature type="compositionally biased region" description="Polar residues" evidence="8">
    <location>
        <begin position="671"/>
        <end position="696"/>
    </location>
</feature>
<evidence type="ECO:0000259" key="9">
    <source>
        <dbReference type="PROSITE" id="PS50011"/>
    </source>
</evidence>
<dbReference type="Pfam" id="PF00069">
    <property type="entry name" value="Pkinase"/>
    <property type="match status" value="1"/>
</dbReference>
<evidence type="ECO:0000256" key="6">
    <source>
        <dbReference type="ARBA" id="ARBA00022840"/>
    </source>
</evidence>
<keyword evidence="3 10" id="KW-0808">Transferase</keyword>
<dbReference type="KEGG" id="glj:GKIL_1790"/>
<dbReference type="SUPFAM" id="SSF56112">
    <property type="entry name" value="Protein kinase-like (PK-like)"/>
    <property type="match status" value="1"/>
</dbReference>
<gene>
    <name evidence="10" type="primary">pknD</name>
    <name evidence="10" type="ORF">GKIL_1790</name>
</gene>
<dbReference type="Gene3D" id="3.30.200.20">
    <property type="entry name" value="Phosphorylase Kinase, domain 1"/>
    <property type="match status" value="1"/>
</dbReference>
<dbReference type="PANTHER" id="PTHR43671">
    <property type="entry name" value="SERINE/THREONINE-PROTEIN KINASE NEK"/>
    <property type="match status" value="1"/>
</dbReference>
<keyword evidence="11" id="KW-1185">Reference proteome</keyword>
<dbReference type="InterPro" id="IPR011009">
    <property type="entry name" value="Kinase-like_dom_sf"/>
</dbReference>
<evidence type="ECO:0000256" key="8">
    <source>
        <dbReference type="SAM" id="MobiDB-lite"/>
    </source>
</evidence>
<feature type="binding site" evidence="7">
    <location>
        <position position="49"/>
    </location>
    <ligand>
        <name>ATP</name>
        <dbReference type="ChEBI" id="CHEBI:30616"/>
    </ligand>
</feature>
<dbReference type="STRING" id="1183438.GKIL_1790"/>
<dbReference type="AlphaFoldDB" id="U5QGI5"/>
<name>U5QGI5_GLOK1</name>
<dbReference type="GO" id="GO:0005524">
    <property type="term" value="F:ATP binding"/>
    <property type="evidence" value="ECO:0007669"/>
    <property type="project" value="UniProtKB-UniRule"/>
</dbReference>
<accession>U5QGI5</accession>
<dbReference type="SMART" id="SM00220">
    <property type="entry name" value="S_TKc"/>
    <property type="match status" value="1"/>
</dbReference>
<dbReference type="PROSITE" id="PS50011">
    <property type="entry name" value="PROTEIN_KINASE_DOM"/>
    <property type="match status" value="1"/>
</dbReference>
<keyword evidence="4 7" id="KW-0547">Nucleotide-binding</keyword>
<keyword evidence="6 7" id="KW-0067">ATP-binding</keyword>
<dbReference type="InterPro" id="IPR017441">
    <property type="entry name" value="Protein_kinase_ATP_BS"/>
</dbReference>
<evidence type="ECO:0000256" key="4">
    <source>
        <dbReference type="ARBA" id="ARBA00022741"/>
    </source>
</evidence>
<keyword evidence="5 10" id="KW-0418">Kinase</keyword>
<dbReference type="HOGENOM" id="CLU_367921_0_0_3"/>
<feature type="region of interest" description="Disordered" evidence="8">
    <location>
        <begin position="645"/>
        <end position="757"/>
    </location>
</feature>
<dbReference type="GO" id="GO:0004674">
    <property type="term" value="F:protein serine/threonine kinase activity"/>
    <property type="evidence" value="ECO:0007669"/>
    <property type="project" value="UniProtKB-KW"/>
</dbReference>
<keyword evidence="10" id="KW-0723">Serine/threonine-protein kinase</keyword>
<dbReference type="Gene3D" id="1.10.510.10">
    <property type="entry name" value="Transferase(Phosphotransferase) domain 1"/>
    <property type="match status" value="1"/>
</dbReference>